<name>A0A1E5TEQ7_9FLAO</name>
<comment type="caution">
    <text evidence="1">The sequence shown here is derived from an EMBL/GenBank/DDBJ whole genome shotgun (WGS) entry which is preliminary data.</text>
</comment>
<dbReference type="PROSITE" id="PS51257">
    <property type="entry name" value="PROKAR_LIPOPROTEIN"/>
    <property type="match status" value="1"/>
</dbReference>
<dbReference type="EMBL" id="MDJD01000006">
    <property type="protein sequence ID" value="OEK09851.1"/>
    <property type="molecule type" value="Genomic_DNA"/>
</dbReference>
<evidence type="ECO:0000313" key="1">
    <source>
        <dbReference type="EMBL" id="OEK09851.1"/>
    </source>
</evidence>
<keyword evidence="2" id="KW-1185">Reference proteome</keyword>
<organism evidence="1 2">
    <name type="scientific">Flavivirga aquatica</name>
    <dbReference type="NCBI Taxonomy" id="1849968"/>
    <lineage>
        <taxon>Bacteria</taxon>
        <taxon>Pseudomonadati</taxon>
        <taxon>Bacteroidota</taxon>
        <taxon>Flavobacteriia</taxon>
        <taxon>Flavobacteriales</taxon>
        <taxon>Flavobacteriaceae</taxon>
        <taxon>Flavivirga</taxon>
    </lineage>
</organism>
<protein>
    <submittedName>
        <fullName evidence="1">Uncharacterized protein</fullName>
    </submittedName>
</protein>
<accession>A0A1E5TEQ7</accession>
<dbReference type="AlphaFoldDB" id="A0A1E5TEQ7"/>
<dbReference type="Proteomes" id="UP000095713">
    <property type="component" value="Unassembled WGS sequence"/>
</dbReference>
<proteinExistence type="predicted"/>
<dbReference type="RefSeq" id="WP_069828511.1">
    <property type="nucleotide sequence ID" value="NZ_MDJD01000006.1"/>
</dbReference>
<sequence length="232" mass="27181">MNLKNGLLVLTIGMLTFTGCSVNDNDFAEEVNTVAANENEYSKYNYIYKEQVYSLDEIKKDYPNLLDKAYILFEGENIANVFDDEKEALKYDKLFLEALESNSQLTSKNDNNNSTWGFKVRFYEHNDFKGRWWQYRKHKISVTRFEVKGNIPSWLNDRTSSIVLDELDYSKHNSGDNFIGLTCYQDYNQRGRSVYQRATHWFLGKLSKKEWKNLDKGDWNDKISSWSVNGGS</sequence>
<dbReference type="Gene3D" id="2.60.20.10">
    <property type="entry name" value="Crystallins"/>
    <property type="match status" value="1"/>
</dbReference>
<gene>
    <name evidence="1" type="ORF">A8C32_10085</name>
</gene>
<reference evidence="1 2" key="1">
    <citation type="submission" date="2016-05" db="EMBL/GenBank/DDBJ databases">
        <title>Draft Genome Sequence of Algibacter sp. Strain SK-16 Isolated from the Surface Water of Aburatsubo Inlet.</title>
        <authorList>
            <person name="Wong S.-K."/>
            <person name="Yoshizawa S."/>
            <person name="Nakajima Y."/>
            <person name="Ogura Y."/>
            <person name="Tetsuya H."/>
            <person name="Hamasaki K."/>
        </authorList>
    </citation>
    <scope>NUCLEOTIDE SEQUENCE [LARGE SCALE GENOMIC DNA]</scope>
    <source>
        <strain evidence="1 2">SK-16</strain>
    </source>
</reference>
<evidence type="ECO:0000313" key="2">
    <source>
        <dbReference type="Proteomes" id="UP000095713"/>
    </source>
</evidence>